<accession>A0A9P4HMD1</accession>
<feature type="domain" description="Major facilitator superfamily (MFS) profile" evidence="7">
    <location>
        <begin position="66"/>
        <end position="505"/>
    </location>
</feature>
<dbReference type="GO" id="GO:0000297">
    <property type="term" value="F:spermine transmembrane transporter activity"/>
    <property type="evidence" value="ECO:0007669"/>
    <property type="project" value="TreeGrafter"/>
</dbReference>
<feature type="transmembrane region" description="Helical" evidence="6">
    <location>
        <begin position="331"/>
        <end position="352"/>
    </location>
</feature>
<organism evidence="8 9">
    <name type="scientific">Saccharata proteae CBS 121410</name>
    <dbReference type="NCBI Taxonomy" id="1314787"/>
    <lineage>
        <taxon>Eukaryota</taxon>
        <taxon>Fungi</taxon>
        <taxon>Dikarya</taxon>
        <taxon>Ascomycota</taxon>
        <taxon>Pezizomycotina</taxon>
        <taxon>Dothideomycetes</taxon>
        <taxon>Dothideomycetes incertae sedis</taxon>
        <taxon>Botryosphaeriales</taxon>
        <taxon>Saccharataceae</taxon>
        <taxon>Saccharata</taxon>
    </lineage>
</organism>
<dbReference type="CDD" id="cd17323">
    <property type="entry name" value="MFS_Tpo1_MDR_like"/>
    <property type="match status" value="1"/>
</dbReference>
<name>A0A9P4HMD1_9PEZI</name>
<keyword evidence="3 6" id="KW-0812">Transmembrane</keyword>
<dbReference type="GO" id="GO:0140115">
    <property type="term" value="P:export across plasma membrane"/>
    <property type="evidence" value="ECO:0007669"/>
    <property type="project" value="UniProtKB-ARBA"/>
</dbReference>
<feature type="transmembrane region" description="Helical" evidence="6">
    <location>
        <begin position="106"/>
        <end position="127"/>
    </location>
</feature>
<evidence type="ECO:0000313" key="9">
    <source>
        <dbReference type="Proteomes" id="UP000799776"/>
    </source>
</evidence>
<dbReference type="InterPro" id="IPR011701">
    <property type="entry name" value="MFS"/>
</dbReference>
<feature type="transmembrane region" description="Helical" evidence="6">
    <location>
        <begin position="373"/>
        <end position="396"/>
    </location>
</feature>
<feature type="transmembrane region" description="Helical" evidence="6">
    <location>
        <begin position="220"/>
        <end position="239"/>
    </location>
</feature>
<dbReference type="PANTHER" id="PTHR23502:SF38">
    <property type="entry name" value="POLYAMINE TRANSPORTER 4"/>
    <property type="match status" value="1"/>
</dbReference>
<feature type="transmembrane region" description="Helical" evidence="6">
    <location>
        <begin position="402"/>
        <end position="427"/>
    </location>
</feature>
<feature type="transmembrane region" description="Helical" evidence="6">
    <location>
        <begin position="139"/>
        <end position="163"/>
    </location>
</feature>
<dbReference type="Gene3D" id="1.20.1250.20">
    <property type="entry name" value="MFS general substrate transporter like domains"/>
    <property type="match status" value="1"/>
</dbReference>
<dbReference type="SUPFAM" id="SSF103473">
    <property type="entry name" value="MFS general substrate transporter"/>
    <property type="match status" value="1"/>
</dbReference>
<feature type="transmembrane region" description="Helical" evidence="6">
    <location>
        <begin position="290"/>
        <end position="311"/>
    </location>
</feature>
<feature type="transmembrane region" description="Helical" evidence="6">
    <location>
        <begin position="64"/>
        <end position="86"/>
    </location>
</feature>
<dbReference type="OrthoDB" id="3936150at2759"/>
<keyword evidence="5 6" id="KW-0472">Membrane</keyword>
<evidence type="ECO:0000256" key="6">
    <source>
        <dbReference type="SAM" id="Phobius"/>
    </source>
</evidence>
<dbReference type="Pfam" id="PF07690">
    <property type="entry name" value="MFS_1"/>
    <property type="match status" value="1"/>
</dbReference>
<dbReference type="GO" id="GO:0015606">
    <property type="term" value="F:spermidine transmembrane transporter activity"/>
    <property type="evidence" value="ECO:0007669"/>
    <property type="project" value="TreeGrafter"/>
</dbReference>
<dbReference type="FunFam" id="1.20.1250.20:FF:000082">
    <property type="entry name" value="MFS multidrug transporter, putative"/>
    <property type="match status" value="1"/>
</dbReference>
<evidence type="ECO:0000256" key="3">
    <source>
        <dbReference type="ARBA" id="ARBA00022692"/>
    </source>
</evidence>
<evidence type="ECO:0000313" key="8">
    <source>
        <dbReference type="EMBL" id="KAF2084280.1"/>
    </source>
</evidence>
<comment type="similarity">
    <text evidence="2">Belongs to the major facilitator superfamily.</text>
</comment>
<dbReference type="InterPro" id="IPR020846">
    <property type="entry name" value="MFS_dom"/>
</dbReference>
<dbReference type="InterPro" id="IPR036259">
    <property type="entry name" value="MFS_trans_sf"/>
</dbReference>
<proteinExistence type="inferred from homology"/>
<evidence type="ECO:0000256" key="2">
    <source>
        <dbReference type="ARBA" id="ARBA00008335"/>
    </source>
</evidence>
<protein>
    <submittedName>
        <fullName evidence="8">MFS general substrate transporter</fullName>
    </submittedName>
</protein>
<dbReference type="PROSITE" id="PS00216">
    <property type="entry name" value="SUGAR_TRANSPORT_1"/>
    <property type="match status" value="1"/>
</dbReference>
<dbReference type="GO" id="GO:0042908">
    <property type="term" value="P:xenobiotic transport"/>
    <property type="evidence" value="ECO:0007669"/>
    <property type="project" value="UniProtKB-ARBA"/>
</dbReference>
<dbReference type="PANTHER" id="PTHR23502">
    <property type="entry name" value="MAJOR FACILITATOR SUPERFAMILY"/>
    <property type="match status" value="1"/>
</dbReference>
<dbReference type="AlphaFoldDB" id="A0A9P4HMD1"/>
<sequence>METPGKSSNDSFKDGPALEDVELGKSSSALAWSVGAQEKTAAAEFDPWENDPENAYKWPLGKRIFHTAVPAGVMLVVCLASSIYVPAVEEIMEKFHVSSTIALLPYSFYVLGLGFGPMIASPCSELFGRKAVYISCGPVFALFILGSGFANSIAALAVCRFFAGLFGSPSLTVTSGTMADVWLPHERVLPSILTVTTPFLGPGLGPLIGGYVSQYKGWRWQAWVTLMFAAIFLTPAFFLHETYKKRILTQRAQRLGRASGLPSPPLSSTLKIFITVTLTRPIHMLFTEPIVGLFSLYVAFTFSVLYIFFAALPTILGLTYDFDLGAQGLTFASMIIGVLLGAAFMILAGLAAKRRTSASIAAGKPQLPLLPERHLAIAIPGSLLIPTGLFIFAWTARPNIHWIAPLIGEALFAMGNILVFMACLLYIVETYGPLYGASAMAGNTMLRYILGACFPLFARQMFGSLGVGWATSLLGFIALALGAVPLGFARWGPRLRGMSRYNDGR</sequence>
<dbReference type="Proteomes" id="UP000799776">
    <property type="component" value="Unassembled WGS sequence"/>
</dbReference>
<dbReference type="GO" id="GO:0005886">
    <property type="term" value="C:plasma membrane"/>
    <property type="evidence" value="ECO:0007669"/>
    <property type="project" value="TreeGrafter"/>
</dbReference>
<dbReference type="PROSITE" id="PS50850">
    <property type="entry name" value="MFS"/>
    <property type="match status" value="1"/>
</dbReference>
<feature type="transmembrane region" description="Helical" evidence="6">
    <location>
        <begin position="434"/>
        <end position="457"/>
    </location>
</feature>
<evidence type="ECO:0000259" key="7">
    <source>
        <dbReference type="PROSITE" id="PS50850"/>
    </source>
</evidence>
<dbReference type="InterPro" id="IPR005829">
    <property type="entry name" value="Sugar_transporter_CS"/>
</dbReference>
<evidence type="ECO:0000256" key="1">
    <source>
        <dbReference type="ARBA" id="ARBA00004141"/>
    </source>
</evidence>
<reference evidence="8" key="1">
    <citation type="journal article" date="2020" name="Stud. Mycol.">
        <title>101 Dothideomycetes genomes: a test case for predicting lifestyles and emergence of pathogens.</title>
        <authorList>
            <person name="Haridas S."/>
            <person name="Albert R."/>
            <person name="Binder M."/>
            <person name="Bloem J."/>
            <person name="Labutti K."/>
            <person name="Salamov A."/>
            <person name="Andreopoulos B."/>
            <person name="Baker S."/>
            <person name="Barry K."/>
            <person name="Bills G."/>
            <person name="Bluhm B."/>
            <person name="Cannon C."/>
            <person name="Castanera R."/>
            <person name="Culley D."/>
            <person name="Daum C."/>
            <person name="Ezra D."/>
            <person name="Gonzalez J."/>
            <person name="Henrissat B."/>
            <person name="Kuo A."/>
            <person name="Liang C."/>
            <person name="Lipzen A."/>
            <person name="Lutzoni F."/>
            <person name="Magnuson J."/>
            <person name="Mondo S."/>
            <person name="Nolan M."/>
            <person name="Ohm R."/>
            <person name="Pangilinan J."/>
            <person name="Park H.-J."/>
            <person name="Ramirez L."/>
            <person name="Alfaro M."/>
            <person name="Sun H."/>
            <person name="Tritt A."/>
            <person name="Yoshinaga Y."/>
            <person name="Zwiers L.-H."/>
            <person name="Turgeon B."/>
            <person name="Goodwin S."/>
            <person name="Spatafora J."/>
            <person name="Crous P."/>
            <person name="Grigoriev I."/>
        </authorList>
    </citation>
    <scope>NUCLEOTIDE SEQUENCE</scope>
    <source>
        <strain evidence="8">CBS 121410</strain>
    </source>
</reference>
<evidence type="ECO:0000256" key="4">
    <source>
        <dbReference type="ARBA" id="ARBA00022989"/>
    </source>
</evidence>
<keyword evidence="9" id="KW-1185">Reference proteome</keyword>
<comment type="subcellular location">
    <subcellularLocation>
        <location evidence="1">Membrane</location>
        <topology evidence="1">Multi-pass membrane protein</topology>
    </subcellularLocation>
</comment>
<keyword evidence="4 6" id="KW-1133">Transmembrane helix</keyword>
<comment type="caution">
    <text evidence="8">The sequence shown here is derived from an EMBL/GenBank/DDBJ whole genome shotgun (WGS) entry which is preliminary data.</text>
</comment>
<dbReference type="EMBL" id="ML978743">
    <property type="protein sequence ID" value="KAF2084280.1"/>
    <property type="molecule type" value="Genomic_DNA"/>
</dbReference>
<evidence type="ECO:0000256" key="5">
    <source>
        <dbReference type="ARBA" id="ARBA00023136"/>
    </source>
</evidence>
<feature type="transmembrane region" description="Helical" evidence="6">
    <location>
        <begin position="469"/>
        <end position="491"/>
    </location>
</feature>
<gene>
    <name evidence="8" type="ORF">K490DRAFT_68889</name>
</gene>